<feature type="compositionally biased region" description="Polar residues" evidence="12">
    <location>
        <begin position="625"/>
        <end position="637"/>
    </location>
</feature>
<dbReference type="FunFam" id="1.10.510.10:FF:000571">
    <property type="entry name" value="Maternal embryonic leucine zipper kinase"/>
    <property type="match status" value="1"/>
</dbReference>
<feature type="compositionally biased region" description="Low complexity" evidence="12">
    <location>
        <begin position="396"/>
        <end position="414"/>
    </location>
</feature>
<dbReference type="PROSITE" id="PS50011">
    <property type="entry name" value="PROTEIN_KINASE_DOM"/>
    <property type="match status" value="1"/>
</dbReference>
<dbReference type="SMART" id="SM00220">
    <property type="entry name" value="S_TKc"/>
    <property type="match status" value="1"/>
</dbReference>
<dbReference type="GO" id="GO:0032465">
    <property type="term" value="P:regulation of cytokinesis"/>
    <property type="evidence" value="ECO:0000318"/>
    <property type="project" value="GO_Central"/>
</dbReference>
<dbReference type="HOGENOM" id="CLU_326106_0_0_1"/>
<dbReference type="OrthoDB" id="303582at2759"/>
<evidence type="ECO:0000256" key="10">
    <source>
        <dbReference type="PROSITE-ProRule" id="PRU10141"/>
    </source>
</evidence>
<dbReference type="KEGG" id="ptm:GSPATT00022256001"/>
<evidence type="ECO:0000313" key="15">
    <source>
        <dbReference type="Proteomes" id="UP000000600"/>
    </source>
</evidence>
<dbReference type="eggNOG" id="KOG0580">
    <property type="taxonomic scope" value="Eukaryota"/>
</dbReference>
<sequence length="884" mass="102765">MKKNSLCDNSKCNKTTIFQKQMAPVKCSKCNSGTYCCQACLKEDEDHVCNSDHLDLDNTTQINSSVNETLLQIQQKKRTLDDYEFINGDKGMLGRGAFGEVRLAIDIELQQEMAIKILNKKKMLRNCNLQQLKNEIKLQRSLNHPNIIQLYHAFEDRENIYFALEYASNGSLYKYLRKLKVMPEPEAFVYFFQTCLAVDYLHKKNVIHRDLKPENILLDEQGNVKLCDFGWSAESVEMRSTFCGTFDYMAPEMLHNKPHDYRVDIWALGILLYELLHGNAPFTKAHFAKENISNLTIKFSQSVSSQAKNLITSILQHDPKKRMSMDQIFAHQWLKSNSEEFGMDIGEYIYVPKSQRMNDSSINQTFEQSKQLNESKLKQPNPNRSSIKKPDFLNSSQQQPSQKQEVQKVQQNYQENKKTANSSFHQANNQSHISKISENLQDSARSSSDCSDIQSRASNIRQSFAKDLSKKGLSQNNNSFHAQENKHLFTNDASILNQEEIERLLRQQLKQAETKSDDIKLSLNSFQNVQSNQQQNKSLSSILVEDNKNFSQQLYSNQGSTLKQRHVQFLSPKESMNESSQKTQQQVEESPYFNPTQVRESIADDEVKEKFSFGSLSNSKHDQNQQEISQPEEQQGFNKKDKVLKETRLSKLSVIESDESECKSDGDDQRNYQLQQITQAVRSYSANTVQPKDTSNSRIPQEIELQSQFLYQNNVLQDTKSQTSKTSKKSKLSKQSKLSTNTKVSSEQSRAQQQLIMQKKKYSQNMVDYRNFNMKEISKEDRNRYQDYKDSTKQLEIRSRELQALSLFLGQLICLKKKHQVKQCHQRGIGLFWKNTIGIWLFRIKMNVAFEYINYFYQMDEYQVFFRLNVLKNKNKKSISPERK</sequence>
<evidence type="ECO:0000313" key="14">
    <source>
        <dbReference type="EMBL" id="CAK89087.1"/>
    </source>
</evidence>
<dbReference type="PANTHER" id="PTHR24350">
    <property type="entry name" value="SERINE/THREONINE-PROTEIN KINASE IAL-RELATED"/>
    <property type="match status" value="1"/>
</dbReference>
<feature type="cross-link" description="Glycyl lysine isopeptide (Lys-Gly) (interchain with G-Cter in SUMO2)" evidence="9">
    <location>
        <position position="212"/>
    </location>
</feature>
<comment type="subunit">
    <text evidence="1">Monomer.</text>
</comment>
<evidence type="ECO:0000256" key="6">
    <source>
        <dbReference type="ARBA" id="ARBA00022840"/>
    </source>
</evidence>
<feature type="domain" description="Protein kinase" evidence="13">
    <location>
        <begin position="87"/>
        <end position="334"/>
    </location>
</feature>
<feature type="region of interest" description="Disordered" evidence="12">
    <location>
        <begin position="572"/>
        <end position="595"/>
    </location>
</feature>
<feature type="compositionally biased region" description="Polar residues" evidence="12">
    <location>
        <begin position="366"/>
        <end position="385"/>
    </location>
</feature>
<dbReference type="GO" id="GO:0005876">
    <property type="term" value="C:spindle microtubule"/>
    <property type="evidence" value="ECO:0000318"/>
    <property type="project" value="GO_Central"/>
</dbReference>
<keyword evidence="4 8" id="KW-0547">Nucleotide-binding</keyword>
<dbReference type="OMA" id="EMRSTFC"/>
<feature type="binding site" evidence="8 10">
    <location>
        <position position="116"/>
    </location>
    <ligand>
        <name>ATP</name>
        <dbReference type="ChEBI" id="CHEBI:30616"/>
    </ligand>
</feature>
<dbReference type="InParanoid" id="A0E1C0"/>
<dbReference type="GeneID" id="5042269"/>
<evidence type="ECO:0000256" key="9">
    <source>
        <dbReference type="PIRSR" id="PIRSR630616-3"/>
    </source>
</evidence>
<feature type="binding site" evidence="8">
    <location>
        <position position="228"/>
    </location>
    <ligand>
        <name>ATP</name>
        <dbReference type="ChEBI" id="CHEBI:30616"/>
    </ligand>
</feature>
<dbReference type="EC" id="2.7.11.1" evidence="11"/>
<comment type="similarity">
    <text evidence="11">Belongs to the protein kinase superfamily. Ser/Thr protein kinase family. Aurora subfamily.</text>
</comment>
<dbReference type="Pfam" id="PF00069">
    <property type="entry name" value="Pkinase"/>
    <property type="match status" value="1"/>
</dbReference>
<evidence type="ECO:0000256" key="2">
    <source>
        <dbReference type="ARBA" id="ARBA00022527"/>
    </source>
</evidence>
<organism evidence="14 15">
    <name type="scientific">Paramecium tetraurelia</name>
    <dbReference type="NCBI Taxonomy" id="5888"/>
    <lineage>
        <taxon>Eukaryota</taxon>
        <taxon>Sar</taxon>
        <taxon>Alveolata</taxon>
        <taxon>Ciliophora</taxon>
        <taxon>Intramacronucleata</taxon>
        <taxon>Oligohymenophorea</taxon>
        <taxon>Peniculida</taxon>
        <taxon>Parameciidae</taxon>
        <taxon>Paramecium</taxon>
    </lineage>
</organism>
<evidence type="ECO:0000256" key="5">
    <source>
        <dbReference type="ARBA" id="ARBA00022777"/>
    </source>
</evidence>
<name>A0E1C0_PARTE</name>
<dbReference type="PROSITE" id="PS00107">
    <property type="entry name" value="PROTEIN_KINASE_ATP"/>
    <property type="match status" value="1"/>
</dbReference>
<dbReference type="SUPFAM" id="SSF56112">
    <property type="entry name" value="Protein kinase-like (PK-like)"/>
    <property type="match status" value="1"/>
</dbReference>
<evidence type="ECO:0000256" key="7">
    <source>
        <dbReference type="PIRSR" id="PIRSR630616-1"/>
    </source>
</evidence>
<dbReference type="GO" id="GO:0051233">
    <property type="term" value="C:spindle midzone"/>
    <property type="evidence" value="ECO:0000318"/>
    <property type="project" value="GO_Central"/>
</dbReference>
<feature type="region of interest" description="Disordered" evidence="12">
    <location>
        <begin position="615"/>
        <end position="642"/>
    </location>
</feature>
<feature type="region of interest" description="Disordered" evidence="12">
    <location>
        <begin position="366"/>
        <end position="429"/>
    </location>
</feature>
<dbReference type="GO" id="GO:0032133">
    <property type="term" value="C:chromosome passenger complex"/>
    <property type="evidence" value="ECO:0000318"/>
    <property type="project" value="GO_Central"/>
</dbReference>
<feature type="region of interest" description="Disordered" evidence="12">
    <location>
        <begin position="718"/>
        <end position="750"/>
    </location>
</feature>
<dbReference type="GO" id="GO:0004674">
    <property type="term" value="F:protein serine/threonine kinase activity"/>
    <property type="evidence" value="ECO:0007669"/>
    <property type="project" value="UniProtKB-KW"/>
</dbReference>
<comment type="catalytic activity">
    <reaction evidence="11">
        <text>L-threonyl-[protein] + ATP = O-phospho-L-threonyl-[protein] + ADP + H(+)</text>
        <dbReference type="Rhea" id="RHEA:46608"/>
        <dbReference type="Rhea" id="RHEA-COMP:11060"/>
        <dbReference type="Rhea" id="RHEA-COMP:11605"/>
        <dbReference type="ChEBI" id="CHEBI:15378"/>
        <dbReference type="ChEBI" id="CHEBI:30013"/>
        <dbReference type="ChEBI" id="CHEBI:30616"/>
        <dbReference type="ChEBI" id="CHEBI:61977"/>
        <dbReference type="ChEBI" id="CHEBI:456216"/>
        <dbReference type="EC" id="2.7.11.1"/>
    </reaction>
</comment>
<comment type="catalytic activity">
    <reaction evidence="11">
        <text>L-seryl-[protein] + ATP = O-phospho-L-seryl-[protein] + ADP + H(+)</text>
        <dbReference type="Rhea" id="RHEA:17989"/>
        <dbReference type="Rhea" id="RHEA-COMP:9863"/>
        <dbReference type="Rhea" id="RHEA-COMP:11604"/>
        <dbReference type="ChEBI" id="CHEBI:15378"/>
        <dbReference type="ChEBI" id="CHEBI:29999"/>
        <dbReference type="ChEBI" id="CHEBI:30616"/>
        <dbReference type="ChEBI" id="CHEBI:83421"/>
        <dbReference type="ChEBI" id="CHEBI:456216"/>
        <dbReference type="EC" id="2.7.11.1"/>
    </reaction>
</comment>
<feature type="binding site" evidence="8">
    <location>
        <begin position="165"/>
        <end position="167"/>
    </location>
    <ligand>
        <name>ATP</name>
        <dbReference type="ChEBI" id="CHEBI:30616"/>
    </ligand>
</feature>
<dbReference type="Gene3D" id="1.10.510.10">
    <property type="entry name" value="Transferase(Phosphotransferase) domain 1"/>
    <property type="match status" value="1"/>
</dbReference>
<dbReference type="FunFam" id="3.30.200.20:FF:000042">
    <property type="entry name" value="Aurora kinase A"/>
    <property type="match status" value="1"/>
</dbReference>
<gene>
    <name evidence="14" type="ORF">GSPATT00022256001</name>
</gene>
<dbReference type="CDD" id="cd14007">
    <property type="entry name" value="STKc_Aurora"/>
    <property type="match status" value="1"/>
</dbReference>
<evidence type="ECO:0000256" key="8">
    <source>
        <dbReference type="PIRSR" id="PIRSR630616-2"/>
    </source>
</evidence>
<feature type="active site" description="Proton acceptor" evidence="7">
    <location>
        <position position="210"/>
    </location>
</feature>
<dbReference type="Proteomes" id="UP000000600">
    <property type="component" value="Unassembled WGS sequence"/>
</dbReference>
<keyword evidence="5 11" id="KW-0418">Kinase</keyword>
<dbReference type="InterPro" id="IPR008271">
    <property type="entry name" value="Ser/Thr_kinase_AS"/>
</dbReference>
<dbReference type="InterPro" id="IPR017441">
    <property type="entry name" value="Protein_kinase_ATP_BS"/>
</dbReference>
<keyword evidence="15" id="KW-1185">Reference proteome</keyword>
<feature type="compositionally biased region" description="Polar residues" evidence="12">
    <location>
        <begin position="419"/>
        <end position="429"/>
    </location>
</feature>
<dbReference type="RefSeq" id="XP_001456484.1">
    <property type="nucleotide sequence ID" value="XM_001456447.1"/>
</dbReference>
<dbReference type="GO" id="GO:0007052">
    <property type="term" value="P:mitotic spindle organization"/>
    <property type="evidence" value="ECO:0000318"/>
    <property type="project" value="GO_Central"/>
</dbReference>
<reference evidence="14 15" key="1">
    <citation type="journal article" date="2006" name="Nature">
        <title>Global trends of whole-genome duplications revealed by the ciliate Paramecium tetraurelia.</title>
        <authorList>
            <consortium name="Genoscope"/>
            <person name="Aury J.-M."/>
            <person name="Jaillon O."/>
            <person name="Duret L."/>
            <person name="Noel B."/>
            <person name="Jubin C."/>
            <person name="Porcel B.M."/>
            <person name="Segurens B."/>
            <person name="Daubin V."/>
            <person name="Anthouard V."/>
            <person name="Aiach N."/>
            <person name="Arnaiz O."/>
            <person name="Billaut A."/>
            <person name="Beisson J."/>
            <person name="Blanc I."/>
            <person name="Bouhouche K."/>
            <person name="Camara F."/>
            <person name="Duharcourt S."/>
            <person name="Guigo R."/>
            <person name="Gogendeau D."/>
            <person name="Katinka M."/>
            <person name="Keller A.-M."/>
            <person name="Kissmehl R."/>
            <person name="Klotz C."/>
            <person name="Koll F."/>
            <person name="Le Moue A."/>
            <person name="Lepere C."/>
            <person name="Malinsky S."/>
            <person name="Nowacki M."/>
            <person name="Nowak J.K."/>
            <person name="Plattner H."/>
            <person name="Poulain J."/>
            <person name="Ruiz F."/>
            <person name="Serrano V."/>
            <person name="Zagulski M."/>
            <person name="Dessen P."/>
            <person name="Betermier M."/>
            <person name="Weissenbach J."/>
            <person name="Scarpelli C."/>
            <person name="Schachter V."/>
            <person name="Sperling L."/>
            <person name="Meyer E."/>
            <person name="Cohen J."/>
            <person name="Wincker P."/>
        </authorList>
    </citation>
    <scope>NUCLEOTIDE SEQUENCE [LARGE SCALE GENOMIC DNA]</scope>
    <source>
        <strain evidence="14 15">Stock d4-2</strain>
    </source>
</reference>
<protein>
    <recommendedName>
        <fullName evidence="11">Aurora kinase</fullName>
        <ecNumber evidence="11">2.7.11.1</ecNumber>
    </recommendedName>
</protein>
<evidence type="ECO:0000259" key="13">
    <source>
        <dbReference type="PROSITE" id="PS50011"/>
    </source>
</evidence>
<dbReference type="InterPro" id="IPR030616">
    <property type="entry name" value="Aur-like"/>
</dbReference>
<feature type="compositionally biased region" description="Polar residues" evidence="12">
    <location>
        <begin position="741"/>
        <end position="750"/>
    </location>
</feature>
<dbReference type="STRING" id="5888.A0E1C0"/>
<evidence type="ECO:0000256" key="4">
    <source>
        <dbReference type="ARBA" id="ARBA00022741"/>
    </source>
</evidence>
<dbReference type="PROSITE" id="PS00108">
    <property type="entry name" value="PROTEIN_KINASE_ST"/>
    <property type="match status" value="1"/>
</dbReference>
<dbReference type="PRINTS" id="PR00109">
    <property type="entry name" value="TYRKINASE"/>
</dbReference>
<feature type="binding site" evidence="8">
    <location>
        <begin position="214"/>
        <end position="215"/>
    </location>
    <ligand>
        <name>ATP</name>
        <dbReference type="ChEBI" id="CHEBI:30616"/>
    </ligand>
</feature>
<evidence type="ECO:0000256" key="12">
    <source>
        <dbReference type="SAM" id="MobiDB-lite"/>
    </source>
</evidence>
<dbReference type="AlphaFoldDB" id="A0E1C0"/>
<dbReference type="GO" id="GO:0005524">
    <property type="term" value="F:ATP binding"/>
    <property type="evidence" value="ECO:0007669"/>
    <property type="project" value="UniProtKB-UniRule"/>
</dbReference>
<keyword evidence="3 11" id="KW-0808">Transferase</keyword>
<dbReference type="InterPro" id="IPR001245">
    <property type="entry name" value="Ser-Thr/Tyr_kinase_cat_dom"/>
</dbReference>
<keyword evidence="6 8" id="KW-0067">ATP-binding</keyword>
<proteinExistence type="inferred from homology"/>
<evidence type="ECO:0000256" key="1">
    <source>
        <dbReference type="ARBA" id="ARBA00011245"/>
    </source>
</evidence>
<dbReference type="EMBL" id="CT868653">
    <property type="protein sequence ID" value="CAK89087.1"/>
    <property type="molecule type" value="Genomic_DNA"/>
</dbReference>
<evidence type="ECO:0000256" key="11">
    <source>
        <dbReference type="RuleBase" id="RU367134"/>
    </source>
</evidence>
<evidence type="ECO:0000256" key="3">
    <source>
        <dbReference type="ARBA" id="ARBA00022679"/>
    </source>
</evidence>
<dbReference type="GO" id="GO:0005634">
    <property type="term" value="C:nucleus"/>
    <property type="evidence" value="ECO:0000318"/>
    <property type="project" value="GO_Central"/>
</dbReference>
<feature type="compositionally biased region" description="Polar residues" evidence="12">
    <location>
        <begin position="577"/>
        <end position="595"/>
    </location>
</feature>
<dbReference type="InterPro" id="IPR000719">
    <property type="entry name" value="Prot_kinase_dom"/>
</dbReference>
<dbReference type="InterPro" id="IPR011009">
    <property type="entry name" value="Kinase-like_dom_sf"/>
</dbReference>
<keyword evidence="2 11" id="KW-0723">Serine/threonine-protein kinase</keyword>
<accession>A0E1C0</accession>